<evidence type="ECO:0000313" key="10">
    <source>
        <dbReference type="EMBL" id="KAF2708516.1"/>
    </source>
</evidence>
<evidence type="ECO:0000256" key="5">
    <source>
        <dbReference type="ARBA" id="ARBA00022737"/>
    </source>
</evidence>
<evidence type="ECO:0000256" key="1">
    <source>
        <dbReference type="ARBA" id="ARBA00001798"/>
    </source>
</evidence>
<protein>
    <recommendedName>
        <fullName evidence="2">RBR-type E3 ubiquitin transferase</fullName>
        <ecNumber evidence="2">2.3.2.31</ecNumber>
    </recommendedName>
</protein>
<evidence type="ECO:0000256" key="8">
    <source>
        <dbReference type="ARBA" id="ARBA00022833"/>
    </source>
</evidence>
<dbReference type="Proteomes" id="UP000799428">
    <property type="component" value="Unassembled WGS sequence"/>
</dbReference>
<dbReference type="CDD" id="cd22584">
    <property type="entry name" value="Rcat_RBR_unk"/>
    <property type="match status" value="1"/>
</dbReference>
<name>A0A6G1K6K1_9PLEO</name>
<sequence length="229" mass="25291">MSDSCLICGDSEAECTLHSAPCGNHYYCVDCLADHFKHATSNERLYPAQCCGAMFLSTDWEGILPHDVMQGYQSKEKGEYSIMKKYRVYCGNPSCAKFIHPVSNVSEAFSTVTYAVCEFGCGHNTCVECRNVINDDPASHTCTVTEADQKFKDAAEKEGYQECPECGHIVELADACNHIECVCGASFCYVCGADWVGMHGCPHYGKAIYDEDGYNESGYHKTTHLNREG</sequence>
<dbReference type="InterPro" id="IPR002867">
    <property type="entry name" value="IBR_dom"/>
</dbReference>
<evidence type="ECO:0000256" key="6">
    <source>
        <dbReference type="ARBA" id="ARBA00022771"/>
    </source>
</evidence>
<gene>
    <name evidence="10" type="ORF">K504DRAFT_355681</name>
</gene>
<evidence type="ECO:0000256" key="2">
    <source>
        <dbReference type="ARBA" id="ARBA00012251"/>
    </source>
</evidence>
<dbReference type="Gene3D" id="1.20.120.1750">
    <property type="match status" value="1"/>
</dbReference>
<comment type="catalytic activity">
    <reaction evidence="1">
        <text>[E2 ubiquitin-conjugating enzyme]-S-ubiquitinyl-L-cysteine + [acceptor protein]-L-lysine = [E2 ubiquitin-conjugating enzyme]-L-cysteine + [acceptor protein]-N(6)-ubiquitinyl-L-lysine.</text>
        <dbReference type="EC" id="2.3.2.31"/>
    </reaction>
</comment>
<keyword evidence="5" id="KW-0677">Repeat</keyword>
<keyword evidence="6" id="KW-0863">Zinc-finger</keyword>
<reference evidence="10" key="1">
    <citation type="journal article" date="2020" name="Stud. Mycol.">
        <title>101 Dothideomycetes genomes: a test case for predicting lifestyles and emergence of pathogens.</title>
        <authorList>
            <person name="Haridas S."/>
            <person name="Albert R."/>
            <person name="Binder M."/>
            <person name="Bloem J."/>
            <person name="Labutti K."/>
            <person name="Salamov A."/>
            <person name="Andreopoulos B."/>
            <person name="Baker S."/>
            <person name="Barry K."/>
            <person name="Bills G."/>
            <person name="Bluhm B."/>
            <person name="Cannon C."/>
            <person name="Castanera R."/>
            <person name="Culley D."/>
            <person name="Daum C."/>
            <person name="Ezra D."/>
            <person name="Gonzalez J."/>
            <person name="Henrissat B."/>
            <person name="Kuo A."/>
            <person name="Liang C."/>
            <person name="Lipzen A."/>
            <person name="Lutzoni F."/>
            <person name="Magnuson J."/>
            <person name="Mondo S."/>
            <person name="Nolan M."/>
            <person name="Ohm R."/>
            <person name="Pangilinan J."/>
            <person name="Park H.-J."/>
            <person name="Ramirez L."/>
            <person name="Alfaro M."/>
            <person name="Sun H."/>
            <person name="Tritt A."/>
            <person name="Yoshinaga Y."/>
            <person name="Zwiers L.-H."/>
            <person name="Turgeon B."/>
            <person name="Goodwin S."/>
            <person name="Spatafora J."/>
            <person name="Crous P."/>
            <person name="Grigoriev I."/>
        </authorList>
    </citation>
    <scope>NUCLEOTIDE SEQUENCE</scope>
    <source>
        <strain evidence="10">CBS 279.74</strain>
    </source>
</reference>
<evidence type="ECO:0000256" key="3">
    <source>
        <dbReference type="ARBA" id="ARBA00022679"/>
    </source>
</evidence>
<dbReference type="OrthoDB" id="10009520at2759"/>
<dbReference type="AlphaFoldDB" id="A0A6G1K6K1"/>
<organism evidence="10 11">
    <name type="scientific">Pleomassaria siparia CBS 279.74</name>
    <dbReference type="NCBI Taxonomy" id="1314801"/>
    <lineage>
        <taxon>Eukaryota</taxon>
        <taxon>Fungi</taxon>
        <taxon>Dikarya</taxon>
        <taxon>Ascomycota</taxon>
        <taxon>Pezizomycotina</taxon>
        <taxon>Dothideomycetes</taxon>
        <taxon>Pleosporomycetidae</taxon>
        <taxon>Pleosporales</taxon>
        <taxon>Pleomassariaceae</taxon>
        <taxon>Pleomassaria</taxon>
    </lineage>
</organism>
<dbReference type="SUPFAM" id="SSF57850">
    <property type="entry name" value="RING/U-box"/>
    <property type="match status" value="1"/>
</dbReference>
<dbReference type="GO" id="GO:0061630">
    <property type="term" value="F:ubiquitin protein ligase activity"/>
    <property type="evidence" value="ECO:0007669"/>
    <property type="project" value="UniProtKB-EC"/>
</dbReference>
<keyword evidence="3" id="KW-0808">Transferase</keyword>
<proteinExistence type="predicted"/>
<evidence type="ECO:0000256" key="7">
    <source>
        <dbReference type="ARBA" id="ARBA00022786"/>
    </source>
</evidence>
<dbReference type="GO" id="GO:0008270">
    <property type="term" value="F:zinc ion binding"/>
    <property type="evidence" value="ECO:0007669"/>
    <property type="project" value="UniProtKB-KW"/>
</dbReference>
<accession>A0A6G1K6K1</accession>
<evidence type="ECO:0000259" key="9">
    <source>
        <dbReference type="PROSITE" id="PS51873"/>
    </source>
</evidence>
<dbReference type="InterPro" id="IPR031127">
    <property type="entry name" value="E3_UB_ligase_RBR"/>
</dbReference>
<dbReference type="InterPro" id="IPR044066">
    <property type="entry name" value="TRIAD_supradom"/>
</dbReference>
<evidence type="ECO:0000313" key="11">
    <source>
        <dbReference type="Proteomes" id="UP000799428"/>
    </source>
</evidence>
<dbReference type="EMBL" id="MU005772">
    <property type="protein sequence ID" value="KAF2708516.1"/>
    <property type="molecule type" value="Genomic_DNA"/>
</dbReference>
<dbReference type="GO" id="GO:0016567">
    <property type="term" value="P:protein ubiquitination"/>
    <property type="evidence" value="ECO:0007669"/>
    <property type="project" value="InterPro"/>
</dbReference>
<keyword evidence="8" id="KW-0862">Zinc</keyword>
<dbReference type="PROSITE" id="PS51873">
    <property type="entry name" value="TRIAD"/>
    <property type="match status" value="1"/>
</dbReference>
<dbReference type="Pfam" id="PF01485">
    <property type="entry name" value="IBR"/>
    <property type="match status" value="1"/>
</dbReference>
<keyword evidence="7" id="KW-0833">Ubl conjugation pathway</keyword>
<dbReference type="EC" id="2.3.2.31" evidence="2"/>
<keyword evidence="4" id="KW-0479">Metal-binding</keyword>
<feature type="non-terminal residue" evidence="10">
    <location>
        <position position="229"/>
    </location>
</feature>
<dbReference type="PANTHER" id="PTHR11685">
    <property type="entry name" value="RBR FAMILY RING FINGER AND IBR DOMAIN-CONTAINING"/>
    <property type="match status" value="1"/>
</dbReference>
<feature type="domain" description="RING-type" evidence="9">
    <location>
        <begin position="1"/>
        <end position="211"/>
    </location>
</feature>
<keyword evidence="11" id="KW-1185">Reference proteome</keyword>
<evidence type="ECO:0000256" key="4">
    <source>
        <dbReference type="ARBA" id="ARBA00022723"/>
    </source>
</evidence>